<dbReference type="PANTHER" id="PTHR31286:SF99">
    <property type="entry name" value="DUF4283 DOMAIN-CONTAINING PROTEIN"/>
    <property type="match status" value="1"/>
</dbReference>
<proteinExistence type="predicted"/>
<name>A0AAV0IZY9_9ROSI</name>
<gene>
    <name evidence="3" type="ORF">LITE_LOCUS11941</name>
</gene>
<dbReference type="Proteomes" id="UP001154282">
    <property type="component" value="Unassembled WGS sequence"/>
</dbReference>
<feature type="domain" description="CCHC-type" evidence="2">
    <location>
        <begin position="201"/>
        <end position="215"/>
    </location>
</feature>
<organism evidence="3 4">
    <name type="scientific">Linum tenue</name>
    <dbReference type="NCBI Taxonomy" id="586396"/>
    <lineage>
        <taxon>Eukaryota</taxon>
        <taxon>Viridiplantae</taxon>
        <taxon>Streptophyta</taxon>
        <taxon>Embryophyta</taxon>
        <taxon>Tracheophyta</taxon>
        <taxon>Spermatophyta</taxon>
        <taxon>Magnoliopsida</taxon>
        <taxon>eudicotyledons</taxon>
        <taxon>Gunneridae</taxon>
        <taxon>Pentapetalae</taxon>
        <taxon>rosids</taxon>
        <taxon>fabids</taxon>
        <taxon>Malpighiales</taxon>
        <taxon>Linaceae</taxon>
        <taxon>Linum</taxon>
    </lineage>
</organism>
<evidence type="ECO:0000313" key="3">
    <source>
        <dbReference type="EMBL" id="CAI0403206.1"/>
    </source>
</evidence>
<accession>A0AAV0IZY9</accession>
<evidence type="ECO:0000259" key="2">
    <source>
        <dbReference type="PROSITE" id="PS50158"/>
    </source>
</evidence>
<evidence type="ECO:0000256" key="1">
    <source>
        <dbReference type="PROSITE-ProRule" id="PRU00047"/>
    </source>
</evidence>
<sequence length="285" mass="32856">MREDNKDEEISEEEDPRSPTILFTSAELRNYRREWRSALIVKVLGRTFSYPVLAKRLNMLWAKSGTIQIANKSHVYYFVRFTSKADYELALTGGPWMIGEHYLTTQSWQKSFNPRNHEVKSTCVWVQFPDLPIEFSHPEAVLRIAKRVGTPIHLDRATELGARGGFTRVCVEVDLTKPLLSHFKIEGIEYDIRYEGLDNICFECGTYGHQTLRCPTLHQEEDPLPSQETPLSSQAGHAEPYGEWMVARRRDKRQGVLYRARKTTNPMANKPKVALKSQALVLVCW</sequence>
<dbReference type="GO" id="GO:0003676">
    <property type="term" value="F:nucleic acid binding"/>
    <property type="evidence" value="ECO:0007669"/>
    <property type="project" value="InterPro"/>
</dbReference>
<dbReference type="Pfam" id="PF14111">
    <property type="entry name" value="DUF4283"/>
    <property type="match status" value="1"/>
</dbReference>
<dbReference type="PANTHER" id="PTHR31286">
    <property type="entry name" value="GLYCINE-RICH CELL WALL STRUCTURAL PROTEIN 1.8-LIKE"/>
    <property type="match status" value="1"/>
</dbReference>
<keyword evidence="4" id="KW-1185">Reference proteome</keyword>
<evidence type="ECO:0000313" key="4">
    <source>
        <dbReference type="Proteomes" id="UP001154282"/>
    </source>
</evidence>
<comment type="caution">
    <text evidence="3">The sequence shown here is derived from an EMBL/GenBank/DDBJ whole genome shotgun (WGS) entry which is preliminary data.</text>
</comment>
<protein>
    <recommendedName>
        <fullName evidence="2">CCHC-type domain-containing protein</fullName>
    </recommendedName>
</protein>
<dbReference type="AlphaFoldDB" id="A0AAV0IZY9"/>
<keyword evidence="1" id="KW-0862">Zinc</keyword>
<dbReference type="GO" id="GO:0008270">
    <property type="term" value="F:zinc ion binding"/>
    <property type="evidence" value="ECO:0007669"/>
    <property type="project" value="UniProtKB-KW"/>
</dbReference>
<reference evidence="3" key="1">
    <citation type="submission" date="2022-08" db="EMBL/GenBank/DDBJ databases">
        <authorList>
            <person name="Gutierrez-Valencia J."/>
        </authorList>
    </citation>
    <scope>NUCLEOTIDE SEQUENCE</scope>
</reference>
<dbReference type="PROSITE" id="PS50158">
    <property type="entry name" value="ZF_CCHC"/>
    <property type="match status" value="1"/>
</dbReference>
<keyword evidence="1" id="KW-0479">Metal-binding</keyword>
<dbReference type="InterPro" id="IPR040256">
    <property type="entry name" value="At4g02000-like"/>
</dbReference>
<dbReference type="EMBL" id="CAMGYJ010000004">
    <property type="protein sequence ID" value="CAI0403206.1"/>
    <property type="molecule type" value="Genomic_DNA"/>
</dbReference>
<dbReference type="InterPro" id="IPR025558">
    <property type="entry name" value="DUF4283"/>
</dbReference>
<dbReference type="InterPro" id="IPR001878">
    <property type="entry name" value="Znf_CCHC"/>
</dbReference>
<keyword evidence="1" id="KW-0863">Zinc-finger</keyword>